<comment type="caution">
    <text evidence="8">The sequence shown here is derived from an EMBL/GenBank/DDBJ whole genome shotgun (WGS) entry which is preliminary data.</text>
</comment>
<dbReference type="PANTHER" id="PTHR43667">
    <property type="entry name" value="CYCLOPROPANE-FATTY-ACYL-PHOSPHOLIPID SYNTHASE"/>
    <property type="match status" value="1"/>
</dbReference>
<evidence type="ECO:0000256" key="5">
    <source>
        <dbReference type="ARBA" id="ARBA00023098"/>
    </source>
</evidence>
<dbReference type="Pfam" id="PF02353">
    <property type="entry name" value="CMAS"/>
    <property type="match status" value="1"/>
</dbReference>
<gene>
    <name evidence="8" type="primary">cfa</name>
    <name evidence="8" type="ORF">GCM10010171_51440</name>
</gene>
<proteinExistence type="inferred from homology"/>
<feature type="region of interest" description="Disordered" evidence="7">
    <location>
        <begin position="1"/>
        <end position="22"/>
    </location>
</feature>
<dbReference type="InterPro" id="IPR050723">
    <property type="entry name" value="CFA/CMAS"/>
</dbReference>
<comment type="similarity">
    <text evidence="1">Belongs to the CFA/CMAS family.</text>
</comment>
<dbReference type="GO" id="GO:0032259">
    <property type="term" value="P:methylation"/>
    <property type="evidence" value="ECO:0007669"/>
    <property type="project" value="UniProtKB-KW"/>
</dbReference>
<organism evidence="8 9">
    <name type="scientific">Actinokineospora fastidiosa</name>
    <dbReference type="NCBI Taxonomy" id="1816"/>
    <lineage>
        <taxon>Bacteria</taxon>
        <taxon>Bacillati</taxon>
        <taxon>Actinomycetota</taxon>
        <taxon>Actinomycetes</taxon>
        <taxon>Pseudonocardiales</taxon>
        <taxon>Pseudonocardiaceae</taxon>
        <taxon>Actinokineospora</taxon>
    </lineage>
</organism>
<accession>A0A918GNP4</accession>
<reference evidence="8" key="2">
    <citation type="submission" date="2020-09" db="EMBL/GenBank/DDBJ databases">
        <authorList>
            <person name="Sun Q."/>
            <person name="Ohkuma M."/>
        </authorList>
    </citation>
    <scope>NUCLEOTIDE SEQUENCE</scope>
    <source>
        <strain evidence="8">JCM 3276</strain>
    </source>
</reference>
<dbReference type="PIRSF" id="PIRSF003085">
    <property type="entry name" value="CMAS"/>
    <property type="match status" value="1"/>
</dbReference>
<protein>
    <submittedName>
        <fullName evidence="8">Cyclopropane-fatty-acyl-phospholipid synthase</fullName>
    </submittedName>
</protein>
<feature type="active site" evidence="6">
    <location>
        <position position="396"/>
    </location>
</feature>
<dbReference type="EMBL" id="BMRB01000005">
    <property type="protein sequence ID" value="GGS49991.1"/>
    <property type="molecule type" value="Genomic_DNA"/>
</dbReference>
<evidence type="ECO:0000256" key="1">
    <source>
        <dbReference type="ARBA" id="ARBA00010815"/>
    </source>
</evidence>
<dbReference type="CDD" id="cd02440">
    <property type="entry name" value="AdoMet_MTases"/>
    <property type="match status" value="1"/>
</dbReference>
<dbReference type="GO" id="GO:0008168">
    <property type="term" value="F:methyltransferase activity"/>
    <property type="evidence" value="ECO:0007669"/>
    <property type="project" value="UniProtKB-KW"/>
</dbReference>
<evidence type="ECO:0000256" key="2">
    <source>
        <dbReference type="ARBA" id="ARBA00022603"/>
    </source>
</evidence>
<dbReference type="AlphaFoldDB" id="A0A918GNP4"/>
<keyword evidence="4" id="KW-0949">S-adenosyl-L-methionine</keyword>
<dbReference type="GO" id="GO:0008610">
    <property type="term" value="P:lipid biosynthetic process"/>
    <property type="evidence" value="ECO:0007669"/>
    <property type="project" value="InterPro"/>
</dbReference>
<reference evidence="8" key="1">
    <citation type="journal article" date="2014" name="Int. J. Syst. Evol. Microbiol.">
        <title>Complete genome sequence of Corynebacterium casei LMG S-19264T (=DSM 44701T), isolated from a smear-ripened cheese.</title>
        <authorList>
            <consortium name="US DOE Joint Genome Institute (JGI-PGF)"/>
            <person name="Walter F."/>
            <person name="Albersmeier A."/>
            <person name="Kalinowski J."/>
            <person name="Ruckert C."/>
        </authorList>
    </citation>
    <scope>NUCLEOTIDE SEQUENCE</scope>
    <source>
        <strain evidence="8">JCM 3276</strain>
    </source>
</reference>
<dbReference type="SUPFAM" id="SSF53335">
    <property type="entry name" value="S-adenosyl-L-methionine-dependent methyltransferases"/>
    <property type="match status" value="1"/>
</dbReference>
<evidence type="ECO:0000313" key="8">
    <source>
        <dbReference type="EMBL" id="GGS49991.1"/>
    </source>
</evidence>
<evidence type="ECO:0000256" key="6">
    <source>
        <dbReference type="PIRSR" id="PIRSR003085-1"/>
    </source>
</evidence>
<sequence length="414" mass="46894">MTEMPTRAPADRPDPSGQWGSLFTPPHNAFRARVARALFTNAVRRLPVRVEYPDGTRVGAGGPQSPLMRLERPSAFFHRLGVDAKIGFGESYMAGDWTSTALVELLTEFAARMSTLIPPRLQAFRRWVDRRQPVAEENTVENSRRNIHRHYDLSNDLFATFLDETMTYSSAWFAPGSSDLREAQLRKIDGILDYARVGGDTHVLEIGTGWGALAIRAAQRGARVTTLTLSSEQKALAEQRIAAAGVGDRVQVVLRDYREAQGTYDAVVSVEMIEAVGERYWPTYFSAVDRLLRPGGRFGLQTITMPHDRMMATRDSYTWIHKYIFPGGIIPSVEAIEECVGRFTGMKVHAFRDFGLDYAETLRQWRVRFLSQWGRVAQLGFDSTFRRMWEFYLAYCEAGFRAGYLNVRQLSIGR</sequence>
<name>A0A918GNP4_9PSEU</name>
<dbReference type="Proteomes" id="UP000660680">
    <property type="component" value="Unassembled WGS sequence"/>
</dbReference>
<evidence type="ECO:0000256" key="3">
    <source>
        <dbReference type="ARBA" id="ARBA00022679"/>
    </source>
</evidence>
<dbReference type="Gene3D" id="3.40.50.150">
    <property type="entry name" value="Vaccinia Virus protein VP39"/>
    <property type="match status" value="1"/>
</dbReference>
<evidence type="ECO:0000256" key="7">
    <source>
        <dbReference type="SAM" id="MobiDB-lite"/>
    </source>
</evidence>
<dbReference type="PANTHER" id="PTHR43667:SF2">
    <property type="entry name" value="FATTY ACID C-METHYL TRANSFERASE"/>
    <property type="match status" value="1"/>
</dbReference>
<keyword evidence="5" id="KW-0443">Lipid metabolism</keyword>
<dbReference type="InterPro" id="IPR029063">
    <property type="entry name" value="SAM-dependent_MTases_sf"/>
</dbReference>
<keyword evidence="9" id="KW-1185">Reference proteome</keyword>
<evidence type="ECO:0000313" key="9">
    <source>
        <dbReference type="Proteomes" id="UP000660680"/>
    </source>
</evidence>
<keyword evidence="2" id="KW-0489">Methyltransferase</keyword>
<keyword evidence="3" id="KW-0808">Transferase</keyword>
<evidence type="ECO:0000256" key="4">
    <source>
        <dbReference type="ARBA" id="ARBA00022691"/>
    </source>
</evidence>
<dbReference type="InterPro" id="IPR003333">
    <property type="entry name" value="CMAS"/>
</dbReference>